<evidence type="ECO:0000313" key="2">
    <source>
        <dbReference type="EMBL" id="XCB28702.1"/>
    </source>
</evidence>
<accession>A0AAU7ZI89</accession>
<dbReference type="EMBL" id="CP132932">
    <property type="protein sequence ID" value="XCB28702.1"/>
    <property type="molecule type" value="Genomic_DNA"/>
</dbReference>
<evidence type="ECO:0000259" key="1">
    <source>
        <dbReference type="Pfam" id="PF01593"/>
    </source>
</evidence>
<dbReference type="GO" id="GO:0016491">
    <property type="term" value="F:oxidoreductase activity"/>
    <property type="evidence" value="ECO:0007669"/>
    <property type="project" value="InterPro"/>
</dbReference>
<sequence>MAHVVVIGSGAMGLSAAFHATKAGHTVEVLEVAPEPGGMAAHFDMGGLSIERFYHFVCKSDVPTMELLEELGLRDQLKWRTTTMGIFTGNRMHEWGTPFALLKFPEISLLSRLRYGLFAFLSVRRERWDAIETEAAHSWITRWCGPEVFDRLWRPLFALKFYQYADNVSAAWIWTRIKRIGRSRKSFLQEELGYIEGGSQTLVNALCSSIEKSGGSIHTRCGAKKVVVEGGRVTGVMTPDKFVRADAVICTVPTPLVATMIPDLPDDWKARYESIINMGICCLVFKLRRSVSPHFWVNISEPDISVPGIIEFSNLRPVGGDTVVYVPYYMPNDNIKFTWTDEELLNESFGYLQRLNPQLTRDDIISQHVARLRYAQPVCEPGFAAKIPPIQTPIRGLQVADTCFYYPEDRGISESVRLGRQMAEHLSTVESPSA</sequence>
<dbReference type="PANTHER" id="PTHR42923:SF46">
    <property type="entry name" value="AMINE OXIDASE"/>
    <property type="match status" value="1"/>
</dbReference>
<dbReference type="Gene3D" id="3.50.50.60">
    <property type="entry name" value="FAD/NAD(P)-binding domain"/>
    <property type="match status" value="2"/>
</dbReference>
<gene>
    <name evidence="2" type="ORF">RBB75_12475</name>
</gene>
<reference evidence="2" key="2">
    <citation type="journal article" date="2024" name="Environ. Microbiol.">
        <title>Genome analysis and description of Tunturibacter gen. nov. expands the diversity of Terriglobia in tundra soils.</title>
        <authorList>
            <person name="Messyasz A."/>
            <person name="Mannisto M.K."/>
            <person name="Kerkhof L.J."/>
            <person name="Haggblom M.M."/>
        </authorList>
    </citation>
    <scope>NUCLEOTIDE SEQUENCE</scope>
    <source>
        <strain evidence="2">M8UP23</strain>
    </source>
</reference>
<dbReference type="InterPro" id="IPR050464">
    <property type="entry name" value="Zeta_carotene_desat/Oxidored"/>
</dbReference>
<dbReference type="NCBIfam" id="NF005560">
    <property type="entry name" value="PRK07233.1"/>
    <property type="match status" value="1"/>
</dbReference>
<dbReference type="InterPro" id="IPR002937">
    <property type="entry name" value="Amino_oxidase"/>
</dbReference>
<dbReference type="PRINTS" id="PR00419">
    <property type="entry name" value="ADXRDTASE"/>
</dbReference>
<dbReference type="KEGG" id="temp:RBB75_12475"/>
<dbReference type="PANTHER" id="PTHR42923">
    <property type="entry name" value="PROTOPORPHYRINOGEN OXIDASE"/>
    <property type="match status" value="1"/>
</dbReference>
<dbReference type="Pfam" id="PF01593">
    <property type="entry name" value="Amino_oxidase"/>
    <property type="match status" value="1"/>
</dbReference>
<dbReference type="AlphaFoldDB" id="A0AAU7ZI89"/>
<dbReference type="RefSeq" id="WP_179638747.1">
    <property type="nucleotide sequence ID" value="NZ_CP132932.1"/>
</dbReference>
<reference evidence="2" key="1">
    <citation type="submission" date="2023-08" db="EMBL/GenBank/DDBJ databases">
        <authorList>
            <person name="Messyasz A."/>
            <person name="Mannisto M.K."/>
            <person name="Kerkhof L.J."/>
            <person name="Haggblom M."/>
        </authorList>
    </citation>
    <scope>NUCLEOTIDE SEQUENCE</scope>
    <source>
        <strain evidence="2">M8UP23</strain>
    </source>
</reference>
<feature type="domain" description="Amine oxidase" evidence="1">
    <location>
        <begin position="13"/>
        <end position="369"/>
    </location>
</feature>
<protein>
    <submittedName>
        <fullName evidence="2">NAD(P)/FAD-dependent oxidoreductase</fullName>
    </submittedName>
</protein>
<name>A0AAU7ZI89_9BACT</name>
<organism evidence="2">
    <name type="scientific">Tunturiibacter empetritectus</name>
    <dbReference type="NCBI Taxonomy" id="3069691"/>
    <lineage>
        <taxon>Bacteria</taxon>
        <taxon>Pseudomonadati</taxon>
        <taxon>Acidobacteriota</taxon>
        <taxon>Terriglobia</taxon>
        <taxon>Terriglobales</taxon>
        <taxon>Acidobacteriaceae</taxon>
        <taxon>Tunturiibacter</taxon>
    </lineage>
</organism>
<dbReference type="InterPro" id="IPR036188">
    <property type="entry name" value="FAD/NAD-bd_sf"/>
</dbReference>
<dbReference type="SUPFAM" id="SSF51905">
    <property type="entry name" value="FAD/NAD(P)-binding domain"/>
    <property type="match status" value="1"/>
</dbReference>
<proteinExistence type="predicted"/>